<keyword evidence="4" id="KW-1185">Reference proteome</keyword>
<comment type="caution">
    <text evidence="3">The sequence shown here is derived from an EMBL/GenBank/DDBJ whole genome shotgun (WGS) entry which is preliminary data.</text>
</comment>
<name>A0AAP0HC69_9ASTR</name>
<dbReference type="PROSITE" id="PS00107">
    <property type="entry name" value="PROTEIN_KINASE_ATP"/>
    <property type="match status" value="1"/>
</dbReference>
<evidence type="ECO:0000313" key="3">
    <source>
        <dbReference type="EMBL" id="KAK9079317.1"/>
    </source>
</evidence>
<reference evidence="3 4" key="1">
    <citation type="submission" date="2024-04" db="EMBL/GenBank/DDBJ databases">
        <title>The reference genome of an endangered Asteraceae, Deinandra increscens subsp. villosa, native to the Central Coast of California.</title>
        <authorList>
            <person name="Guilliams M."/>
            <person name="Hasenstab-Lehman K."/>
            <person name="Meyer R."/>
            <person name="Mcevoy S."/>
        </authorList>
    </citation>
    <scope>NUCLEOTIDE SEQUENCE [LARGE SCALE GENOMIC DNA]</scope>
    <source>
        <tissue evidence="3">Leaf</tissue>
    </source>
</reference>
<evidence type="ECO:0000313" key="4">
    <source>
        <dbReference type="Proteomes" id="UP001408789"/>
    </source>
</evidence>
<dbReference type="AlphaFoldDB" id="A0AAP0HC69"/>
<sequence>MVFNFRCFSFGEVAQGPQSDDNFVTAPSRFDLRPSGSAPASGNVDYIRSGVPGLNGRSSTLRVFKFAELKEATKNFDESTKIGKGGFGSVHMGMVKSLEHPFGDVRVAVKCGKKGPKGQRQWQTEVDFLGEIKHQNLVKLIGYCYEEHENESNWLLVYEYMANRSLDVHLSGKSNKHLSWSMRLKIARDAAIGLKYLHEGMGPDNQVIFRDFKPSNVLLDADWNAKLSDFGLVREGPQDGRSHVSTSVVGTKGYAAPEYVQTGRLTFKVDVWSYGIFLQELITGQPPVSKKNTEIDPKCMNWDPKLRPTMSEVLEMVNQAIALEDQQHV</sequence>
<dbReference type="EMBL" id="JBCNJP010000003">
    <property type="protein sequence ID" value="KAK9079317.1"/>
    <property type="molecule type" value="Genomic_DNA"/>
</dbReference>
<feature type="binding site" evidence="1">
    <location>
        <position position="110"/>
    </location>
    <ligand>
        <name>ATP</name>
        <dbReference type="ChEBI" id="CHEBI:30616"/>
    </ligand>
</feature>
<dbReference type="GO" id="GO:0005524">
    <property type="term" value="F:ATP binding"/>
    <property type="evidence" value="ECO:0007669"/>
    <property type="project" value="UniProtKB-UniRule"/>
</dbReference>
<evidence type="ECO:0000256" key="1">
    <source>
        <dbReference type="PROSITE-ProRule" id="PRU10141"/>
    </source>
</evidence>
<dbReference type="Proteomes" id="UP001408789">
    <property type="component" value="Unassembled WGS sequence"/>
</dbReference>
<dbReference type="InterPro" id="IPR000719">
    <property type="entry name" value="Prot_kinase_dom"/>
</dbReference>
<dbReference type="InterPro" id="IPR011009">
    <property type="entry name" value="Kinase-like_dom_sf"/>
</dbReference>
<dbReference type="GO" id="GO:0004672">
    <property type="term" value="F:protein kinase activity"/>
    <property type="evidence" value="ECO:0007669"/>
    <property type="project" value="InterPro"/>
</dbReference>
<keyword evidence="1" id="KW-0547">Nucleotide-binding</keyword>
<dbReference type="InterPro" id="IPR017441">
    <property type="entry name" value="Protein_kinase_ATP_BS"/>
</dbReference>
<proteinExistence type="predicted"/>
<dbReference type="PANTHER" id="PTHR45621">
    <property type="entry name" value="OS01G0588500 PROTEIN-RELATED"/>
    <property type="match status" value="1"/>
</dbReference>
<dbReference type="InterPro" id="IPR050823">
    <property type="entry name" value="Plant_Ser_Thr_Prot_Kinase"/>
</dbReference>
<dbReference type="Gene3D" id="1.10.510.10">
    <property type="entry name" value="Transferase(Phosphotransferase) domain 1"/>
    <property type="match status" value="1"/>
</dbReference>
<dbReference type="SUPFAM" id="SSF56112">
    <property type="entry name" value="Protein kinase-like (PK-like)"/>
    <property type="match status" value="1"/>
</dbReference>
<feature type="domain" description="Protein kinase" evidence="2">
    <location>
        <begin position="76"/>
        <end position="329"/>
    </location>
</feature>
<accession>A0AAP0HC69</accession>
<protein>
    <recommendedName>
        <fullName evidence="2">Protein kinase domain-containing protein</fullName>
    </recommendedName>
</protein>
<dbReference type="PROSITE" id="PS50011">
    <property type="entry name" value="PROTEIN_KINASE_DOM"/>
    <property type="match status" value="1"/>
</dbReference>
<gene>
    <name evidence="3" type="ORF">SSX86_000988</name>
</gene>
<evidence type="ECO:0000259" key="2">
    <source>
        <dbReference type="PROSITE" id="PS50011"/>
    </source>
</evidence>
<dbReference type="Gene3D" id="3.30.200.20">
    <property type="entry name" value="Phosphorylase Kinase, domain 1"/>
    <property type="match status" value="1"/>
</dbReference>
<dbReference type="Pfam" id="PF00069">
    <property type="entry name" value="Pkinase"/>
    <property type="match status" value="1"/>
</dbReference>
<organism evidence="3 4">
    <name type="scientific">Deinandra increscens subsp. villosa</name>
    <dbReference type="NCBI Taxonomy" id="3103831"/>
    <lineage>
        <taxon>Eukaryota</taxon>
        <taxon>Viridiplantae</taxon>
        <taxon>Streptophyta</taxon>
        <taxon>Embryophyta</taxon>
        <taxon>Tracheophyta</taxon>
        <taxon>Spermatophyta</taxon>
        <taxon>Magnoliopsida</taxon>
        <taxon>eudicotyledons</taxon>
        <taxon>Gunneridae</taxon>
        <taxon>Pentapetalae</taxon>
        <taxon>asterids</taxon>
        <taxon>campanulids</taxon>
        <taxon>Asterales</taxon>
        <taxon>Asteraceae</taxon>
        <taxon>Asteroideae</taxon>
        <taxon>Heliantheae alliance</taxon>
        <taxon>Madieae</taxon>
        <taxon>Madiinae</taxon>
        <taxon>Deinandra</taxon>
    </lineage>
</organism>
<keyword evidence="1" id="KW-0067">ATP-binding</keyword>